<dbReference type="PANTHER" id="PTHR36115:SF6">
    <property type="entry name" value="PROLINE-RICH ANTIGEN HOMOLOG"/>
    <property type="match status" value="1"/>
</dbReference>
<dbReference type="InterPro" id="IPR051791">
    <property type="entry name" value="Pra-immunoreactive"/>
</dbReference>
<keyword evidence="4 7" id="KW-1133">Transmembrane helix</keyword>
<dbReference type="PANTHER" id="PTHR36115">
    <property type="entry name" value="PROLINE-RICH ANTIGEN HOMOLOG-RELATED"/>
    <property type="match status" value="1"/>
</dbReference>
<comment type="subcellular location">
    <subcellularLocation>
        <location evidence="1">Cell membrane</location>
        <topology evidence="1">Multi-pass membrane protein</topology>
    </subcellularLocation>
</comment>
<dbReference type="EMBL" id="AM408590">
    <property type="protein sequence ID" value="CAL71123.1"/>
    <property type="molecule type" value="Genomic_DNA"/>
</dbReference>
<evidence type="ECO:0000259" key="8">
    <source>
        <dbReference type="Pfam" id="PF06271"/>
    </source>
</evidence>
<keyword evidence="5 7" id="KW-0472">Membrane</keyword>
<dbReference type="HOGENOM" id="CLU_053152_1_0_11"/>
<dbReference type="KEGG" id="mbb:BCG_1136"/>
<dbReference type="GeneID" id="45425050"/>
<evidence type="ECO:0000256" key="3">
    <source>
        <dbReference type="ARBA" id="ARBA00022692"/>
    </source>
</evidence>
<feature type="domain" description="RDD" evidence="8">
    <location>
        <begin position="89"/>
        <end position="233"/>
    </location>
</feature>
<dbReference type="RefSeq" id="WP_003405732.1">
    <property type="nucleotide sequence ID" value="NC_008769.1"/>
</dbReference>
<dbReference type="InterPro" id="IPR010432">
    <property type="entry name" value="RDD"/>
</dbReference>
<gene>
    <name evidence="9" type="primary">pra</name>
    <name evidence="9" type="ordered locus">BCG_1136</name>
</gene>
<feature type="compositionally biased region" description="Pro residues" evidence="6">
    <location>
        <begin position="1"/>
        <end position="31"/>
    </location>
</feature>
<evidence type="ECO:0000256" key="2">
    <source>
        <dbReference type="ARBA" id="ARBA00022475"/>
    </source>
</evidence>
<protein>
    <submittedName>
        <fullName evidence="9">Probable Proline-rich antigen homolog pra</fullName>
    </submittedName>
</protein>
<evidence type="ECO:0000313" key="9">
    <source>
        <dbReference type="EMBL" id="CAL71123.1"/>
    </source>
</evidence>
<feature type="transmembrane region" description="Helical" evidence="7">
    <location>
        <begin position="102"/>
        <end position="123"/>
    </location>
</feature>
<dbReference type="AlphaFoldDB" id="A0A0H3M579"/>
<feature type="compositionally biased region" description="Pro residues" evidence="6">
    <location>
        <begin position="38"/>
        <end position="78"/>
    </location>
</feature>
<evidence type="ECO:0000256" key="1">
    <source>
        <dbReference type="ARBA" id="ARBA00004651"/>
    </source>
</evidence>
<accession>A0A0H3M579</accession>
<evidence type="ECO:0000256" key="6">
    <source>
        <dbReference type="SAM" id="MobiDB-lite"/>
    </source>
</evidence>
<evidence type="ECO:0000256" key="7">
    <source>
        <dbReference type="SAM" id="Phobius"/>
    </source>
</evidence>
<feature type="transmembrane region" description="Helical" evidence="7">
    <location>
        <begin position="203"/>
        <end position="221"/>
    </location>
</feature>
<evidence type="ECO:0000313" key="10">
    <source>
        <dbReference type="Proteomes" id="UP000001472"/>
    </source>
</evidence>
<feature type="region of interest" description="Disordered" evidence="6">
    <location>
        <begin position="1"/>
        <end position="78"/>
    </location>
</feature>
<dbReference type="Proteomes" id="UP000001472">
    <property type="component" value="Chromosome"/>
</dbReference>
<reference evidence="9 10" key="1">
    <citation type="journal article" date="2007" name="Proc. Natl. Acad. Sci. U.S.A.">
        <title>Genome plasticity of BCG and impact on vaccine efficacy.</title>
        <authorList>
            <person name="Brosch R."/>
            <person name="Gordon S.V."/>
            <person name="Garnier T."/>
            <person name="Eiglmeier K."/>
            <person name="Frigui W."/>
            <person name="Valenti P."/>
            <person name="Dos Santos S."/>
            <person name="Duthoy S."/>
            <person name="Lacroix C."/>
            <person name="Garcia-Pelayo C."/>
            <person name="Inwald J.K."/>
            <person name="Golby P."/>
            <person name="Garcia J.N."/>
            <person name="Hewinson R.G."/>
            <person name="Behr M.A."/>
            <person name="Quail M.A."/>
            <person name="Churcher C."/>
            <person name="Barrell B.G."/>
            <person name="Parkhill J."/>
            <person name="Cole S.T."/>
        </authorList>
    </citation>
    <scope>NUCLEOTIDE SEQUENCE [LARGE SCALE GENOMIC DNA]</scope>
    <source>
        <strain evidence="10">BCG / Pasteur 1173P2</strain>
    </source>
</reference>
<evidence type="ECO:0000256" key="5">
    <source>
        <dbReference type="ARBA" id="ARBA00023136"/>
    </source>
</evidence>
<sequence>MTEQPPPGGSYPPPPPPPGPSGGHEPPPAAPPGGSGYAPPPPPSSGSGYPPPPPPPGGGAYPPPPPSAGGYAPPPPGPAIRTMPTESYTPWITRVLAAFIDWAPYVVLVGIGWVIMLVTQTSSCVTSISEYDVGQFCVSQPSMIGQLVQWLLSVGGLAYLVWNYGYRQGTTGSSIGKSVLKFKVVSETTGQPIGFGMSVVRQLAHFIDAIICFVGFLFPLWDAKRQTLADKIMTTVCVPI</sequence>
<proteinExistence type="predicted"/>
<dbReference type="GO" id="GO:0005886">
    <property type="term" value="C:plasma membrane"/>
    <property type="evidence" value="ECO:0007669"/>
    <property type="project" value="UniProtKB-SubCell"/>
</dbReference>
<name>A0A0H3M579_MYCBP</name>
<evidence type="ECO:0000256" key="4">
    <source>
        <dbReference type="ARBA" id="ARBA00022989"/>
    </source>
</evidence>
<dbReference type="Pfam" id="PF06271">
    <property type="entry name" value="RDD"/>
    <property type="match status" value="1"/>
</dbReference>
<keyword evidence="3 7" id="KW-0812">Transmembrane</keyword>
<keyword evidence="2" id="KW-1003">Cell membrane</keyword>
<organism evidence="9 10">
    <name type="scientific">Mycobacterium bovis (strain BCG / Pasteur 1173P2)</name>
    <dbReference type="NCBI Taxonomy" id="410289"/>
    <lineage>
        <taxon>Bacteria</taxon>
        <taxon>Bacillati</taxon>
        <taxon>Actinomycetota</taxon>
        <taxon>Actinomycetes</taxon>
        <taxon>Mycobacteriales</taxon>
        <taxon>Mycobacteriaceae</taxon>
        <taxon>Mycobacterium</taxon>
        <taxon>Mycobacterium tuberculosis complex</taxon>
    </lineage>
</organism>